<keyword evidence="1" id="KW-0732">Signal</keyword>
<protein>
    <submittedName>
        <fullName evidence="2">Uncharacterized protein</fullName>
    </submittedName>
</protein>
<organism evidence="2 3">
    <name type="scientific">Cytobacillus mangrovibacter</name>
    <dbReference type="NCBI Taxonomy" id="3299024"/>
    <lineage>
        <taxon>Bacteria</taxon>
        <taxon>Bacillati</taxon>
        <taxon>Bacillota</taxon>
        <taxon>Bacilli</taxon>
        <taxon>Bacillales</taxon>
        <taxon>Bacillaceae</taxon>
        <taxon>Cytobacillus</taxon>
    </lineage>
</organism>
<feature type="signal peptide" evidence="1">
    <location>
        <begin position="1"/>
        <end position="20"/>
    </location>
</feature>
<feature type="chain" id="PRO_5047463488" evidence="1">
    <location>
        <begin position="21"/>
        <end position="77"/>
    </location>
</feature>
<reference evidence="2 3" key="1">
    <citation type="submission" date="2024-08" db="EMBL/GenBank/DDBJ databases">
        <title>Two novel Cytobacillus novel species.</title>
        <authorList>
            <person name="Liu G."/>
        </authorList>
    </citation>
    <scope>NUCLEOTIDE SEQUENCE [LARGE SCALE GENOMIC DNA]</scope>
    <source>
        <strain evidence="2 3">FJAT-53684</strain>
    </source>
</reference>
<dbReference type="PROSITE" id="PS51257">
    <property type="entry name" value="PROKAR_LIPOPROTEIN"/>
    <property type="match status" value="1"/>
</dbReference>
<name>A0ABW6JXT1_9BACI</name>
<evidence type="ECO:0000313" key="3">
    <source>
        <dbReference type="Proteomes" id="UP001601058"/>
    </source>
</evidence>
<gene>
    <name evidence="2" type="ORF">ACFYKT_10250</name>
</gene>
<sequence>MLKKKVIISLCVFSTLFSCAWMLEQNGKRDFYLPEASEVVEIIQDGISLPGVEMVEKQKVKAFGPREYIRINMQKEG</sequence>
<dbReference type="Proteomes" id="UP001601058">
    <property type="component" value="Unassembled WGS sequence"/>
</dbReference>
<accession>A0ABW6JXT1</accession>
<comment type="caution">
    <text evidence="2">The sequence shown here is derived from an EMBL/GenBank/DDBJ whole genome shotgun (WGS) entry which is preliminary data.</text>
</comment>
<dbReference type="EMBL" id="JBIACJ010000004">
    <property type="protein sequence ID" value="MFE8696718.1"/>
    <property type="molecule type" value="Genomic_DNA"/>
</dbReference>
<dbReference type="RefSeq" id="WP_389219144.1">
    <property type="nucleotide sequence ID" value="NZ_JBIACJ010000004.1"/>
</dbReference>
<proteinExistence type="predicted"/>
<evidence type="ECO:0000313" key="2">
    <source>
        <dbReference type="EMBL" id="MFE8696718.1"/>
    </source>
</evidence>
<evidence type="ECO:0000256" key="1">
    <source>
        <dbReference type="SAM" id="SignalP"/>
    </source>
</evidence>
<keyword evidence="3" id="KW-1185">Reference proteome</keyword>